<dbReference type="GO" id="GO:0006465">
    <property type="term" value="P:signal peptide processing"/>
    <property type="evidence" value="ECO:0007669"/>
    <property type="project" value="InterPro"/>
</dbReference>
<dbReference type="InterPro" id="IPR000223">
    <property type="entry name" value="Pept_S26A_signal_pept_1"/>
</dbReference>
<keyword evidence="3" id="KW-0812">Transmembrane</keyword>
<dbReference type="Proteomes" id="UP000192783">
    <property type="component" value="Unassembled WGS sequence"/>
</dbReference>
<evidence type="ECO:0000256" key="1">
    <source>
        <dbReference type="ARBA" id="ARBA00009370"/>
    </source>
</evidence>
<name>A0A1W1XWF1_9BACT</name>
<dbReference type="Gene3D" id="2.10.109.10">
    <property type="entry name" value="Umud Fragment, subunit A"/>
    <property type="match status" value="1"/>
</dbReference>
<dbReference type="NCBIfam" id="TIGR02227">
    <property type="entry name" value="sigpep_I_bact"/>
    <property type="match status" value="1"/>
</dbReference>
<gene>
    <name evidence="5" type="ORF">SAMN02746041_03233</name>
</gene>
<sequence>MKICPFKYNSASVSEWMKPRWRILLLASILLIVIPIIAHVVVSGLSKHYYIGVSGQKASCLPWSVILISRGKPATIQRGDIVEFIGRNMGHGFDGQHITKLVAGLPGDHILIRKGQLFVNGHYWDDLWLAEKLGKPVEAFEADYIVPPGKLFVLGTYYRSYDSRYWGMIDESEVIGTGTPLF</sequence>
<feature type="domain" description="Peptidase S26" evidence="4">
    <location>
        <begin position="30"/>
        <end position="178"/>
    </location>
</feature>
<comment type="similarity">
    <text evidence="1 3">Belongs to the peptidase S26 family.</text>
</comment>
<dbReference type="OrthoDB" id="5360818at2"/>
<organism evidence="5 6">
    <name type="scientific">Desulfacinum hydrothermale DSM 13146</name>
    <dbReference type="NCBI Taxonomy" id="1121390"/>
    <lineage>
        <taxon>Bacteria</taxon>
        <taxon>Pseudomonadati</taxon>
        <taxon>Thermodesulfobacteriota</taxon>
        <taxon>Syntrophobacteria</taxon>
        <taxon>Syntrophobacterales</taxon>
        <taxon>Syntrophobacteraceae</taxon>
        <taxon>Desulfacinum</taxon>
    </lineage>
</organism>
<dbReference type="EC" id="3.4.21.89" evidence="3"/>
<dbReference type="EMBL" id="FWXF01000031">
    <property type="protein sequence ID" value="SMC28320.1"/>
    <property type="molecule type" value="Genomic_DNA"/>
</dbReference>
<dbReference type="GO" id="GO:0004252">
    <property type="term" value="F:serine-type endopeptidase activity"/>
    <property type="evidence" value="ECO:0007669"/>
    <property type="project" value="InterPro"/>
</dbReference>
<dbReference type="RefSeq" id="WP_084059111.1">
    <property type="nucleotide sequence ID" value="NZ_FWXF01000031.1"/>
</dbReference>
<dbReference type="InterPro" id="IPR036286">
    <property type="entry name" value="LexA/Signal_pep-like_sf"/>
</dbReference>
<dbReference type="GO" id="GO:0016020">
    <property type="term" value="C:membrane"/>
    <property type="evidence" value="ECO:0007669"/>
    <property type="project" value="UniProtKB-SubCell"/>
</dbReference>
<protein>
    <recommendedName>
        <fullName evidence="2 3">Signal peptidase I</fullName>
        <ecNumber evidence="3">3.4.21.89</ecNumber>
    </recommendedName>
</protein>
<dbReference type="Pfam" id="PF10502">
    <property type="entry name" value="Peptidase_S26"/>
    <property type="match status" value="1"/>
</dbReference>
<evidence type="ECO:0000259" key="4">
    <source>
        <dbReference type="Pfam" id="PF10502"/>
    </source>
</evidence>
<evidence type="ECO:0000256" key="3">
    <source>
        <dbReference type="RuleBase" id="RU362042"/>
    </source>
</evidence>
<keyword evidence="3" id="KW-1133">Transmembrane helix</keyword>
<dbReference type="PANTHER" id="PTHR43390:SF1">
    <property type="entry name" value="CHLOROPLAST PROCESSING PEPTIDASE"/>
    <property type="match status" value="1"/>
</dbReference>
<reference evidence="5 6" key="1">
    <citation type="submission" date="2017-04" db="EMBL/GenBank/DDBJ databases">
        <authorList>
            <person name="Afonso C.L."/>
            <person name="Miller P.J."/>
            <person name="Scott M.A."/>
            <person name="Spackman E."/>
            <person name="Goraichik I."/>
            <person name="Dimitrov K.M."/>
            <person name="Suarez D.L."/>
            <person name="Swayne D.E."/>
        </authorList>
    </citation>
    <scope>NUCLEOTIDE SEQUENCE [LARGE SCALE GENOMIC DNA]</scope>
    <source>
        <strain evidence="5 6">DSM 13146</strain>
    </source>
</reference>
<dbReference type="InterPro" id="IPR019533">
    <property type="entry name" value="Peptidase_S26"/>
</dbReference>
<comment type="subcellular location">
    <subcellularLocation>
        <location evidence="3">Membrane</location>
        <topology evidence="3">Single-pass type II membrane protein</topology>
    </subcellularLocation>
</comment>
<evidence type="ECO:0000256" key="2">
    <source>
        <dbReference type="ARBA" id="ARBA00019232"/>
    </source>
</evidence>
<keyword evidence="3" id="KW-0472">Membrane</keyword>
<dbReference type="PANTHER" id="PTHR43390">
    <property type="entry name" value="SIGNAL PEPTIDASE I"/>
    <property type="match status" value="1"/>
</dbReference>
<dbReference type="STRING" id="1121390.SAMN02746041_03233"/>
<dbReference type="GO" id="GO:0009003">
    <property type="term" value="F:signal peptidase activity"/>
    <property type="evidence" value="ECO:0007669"/>
    <property type="project" value="UniProtKB-EC"/>
</dbReference>
<keyword evidence="6" id="KW-1185">Reference proteome</keyword>
<feature type="transmembrane region" description="Helical" evidence="3">
    <location>
        <begin position="21"/>
        <end position="42"/>
    </location>
</feature>
<comment type="catalytic activity">
    <reaction evidence="3">
        <text>Cleavage of hydrophobic, N-terminal signal or leader sequences from secreted and periplasmic proteins.</text>
        <dbReference type="EC" id="3.4.21.89"/>
    </reaction>
</comment>
<evidence type="ECO:0000313" key="5">
    <source>
        <dbReference type="EMBL" id="SMC28320.1"/>
    </source>
</evidence>
<keyword evidence="3" id="KW-0378">Hydrolase</keyword>
<dbReference type="AlphaFoldDB" id="A0A1W1XWF1"/>
<evidence type="ECO:0000313" key="6">
    <source>
        <dbReference type="Proteomes" id="UP000192783"/>
    </source>
</evidence>
<accession>A0A1W1XWF1</accession>
<keyword evidence="3" id="KW-0645">Protease</keyword>
<proteinExistence type="inferred from homology"/>
<dbReference type="SUPFAM" id="SSF51306">
    <property type="entry name" value="LexA/Signal peptidase"/>
    <property type="match status" value="1"/>
</dbReference>